<evidence type="ECO:0000256" key="1">
    <source>
        <dbReference type="SAM" id="MobiDB-lite"/>
    </source>
</evidence>
<feature type="compositionally biased region" description="Low complexity" evidence="1">
    <location>
        <begin position="274"/>
        <end position="296"/>
    </location>
</feature>
<reference evidence="3" key="1">
    <citation type="submission" date="2025-08" db="UniProtKB">
        <authorList>
            <consortium name="RefSeq"/>
        </authorList>
    </citation>
    <scope>IDENTIFICATION</scope>
    <source>
        <tissue evidence="3">Total insect</tissue>
    </source>
</reference>
<dbReference type="InParanoid" id="A0A6P8Y3P6"/>
<feature type="region of interest" description="Disordered" evidence="1">
    <location>
        <begin position="102"/>
        <end position="137"/>
    </location>
</feature>
<name>A0A6P8Y3P6_THRPL</name>
<feature type="compositionally biased region" description="Pro residues" evidence="1">
    <location>
        <begin position="331"/>
        <end position="350"/>
    </location>
</feature>
<feature type="compositionally biased region" description="Low complexity" evidence="1">
    <location>
        <begin position="454"/>
        <end position="463"/>
    </location>
</feature>
<evidence type="ECO:0000313" key="2">
    <source>
        <dbReference type="Proteomes" id="UP000515158"/>
    </source>
</evidence>
<dbReference type="RefSeq" id="XP_034234133.1">
    <property type="nucleotide sequence ID" value="XM_034378242.1"/>
</dbReference>
<sequence length="535" mass="55827">MFFGNVPVCFLSRHNFCSDQGAAAAAQPRTPDLRPVERFPTPHSVSLAPLRQTLCVRERQSDEYRSTAAPRRRLLCTCLGCPVQLGPASSAKPVPWQWCSGSPAGQSTHERTRHAHGDATTGGCDSPRGTPPAEHGASVVSCVAAQGPQPTTTSPTPSSRCRHARPARLPPCVWSSACVPPSRPSPTTPTATVQALVQAQSERGASPSNASSRCATSVPACRCCWATPRRAPPPGPPAGPRPWPSTGRWRAARAAPTKPLSPPTTTRPRPPTRPLLRLHIQGTTQGSTGPTRSSPSTPTPQPPPRASTTGRVGARSCLLLTPPKRLTTPLQPTPPQPTPPQPTPPQPTPAAPLSYPSAPLAYPYAATEYPYAPAAPAYSYPAVSHPYRAAAAPYPSAATSYPSPATIYPSAVPTYPSAVPTYPSAAPTYPSTVPTYPSAATNYPSAAPNYPSAAPNYSSAASAQPTAMTHPAKEYPPGPSPGSSGTYPFGCPAEEAPAPAPAQASELPQRSTSPVQEVQYGCEAVILSSIIFSHI</sequence>
<organism evidence="3">
    <name type="scientific">Thrips palmi</name>
    <name type="common">Melon thrips</name>
    <dbReference type="NCBI Taxonomy" id="161013"/>
    <lineage>
        <taxon>Eukaryota</taxon>
        <taxon>Metazoa</taxon>
        <taxon>Ecdysozoa</taxon>
        <taxon>Arthropoda</taxon>
        <taxon>Hexapoda</taxon>
        <taxon>Insecta</taxon>
        <taxon>Pterygota</taxon>
        <taxon>Neoptera</taxon>
        <taxon>Paraneoptera</taxon>
        <taxon>Thysanoptera</taxon>
        <taxon>Terebrantia</taxon>
        <taxon>Thripoidea</taxon>
        <taxon>Thripidae</taxon>
        <taxon>Thrips</taxon>
    </lineage>
</organism>
<evidence type="ECO:0000313" key="3">
    <source>
        <dbReference type="RefSeq" id="XP_034234133.1"/>
    </source>
</evidence>
<dbReference type="AlphaFoldDB" id="A0A6P8Y3P6"/>
<feature type="region of interest" description="Disordered" evidence="1">
    <location>
        <begin position="226"/>
        <end position="354"/>
    </location>
</feature>
<accession>A0A6P8Y3P6</accession>
<dbReference type="Proteomes" id="UP000515158">
    <property type="component" value="Unplaced"/>
</dbReference>
<keyword evidence="2" id="KW-1185">Reference proteome</keyword>
<protein>
    <submittedName>
        <fullName evidence="3">Nascent polypeptide-associated complex subunit alpha, muscle-specific form-like isoform X2</fullName>
    </submittedName>
</protein>
<proteinExistence type="predicted"/>
<dbReference type="GeneID" id="117641127"/>
<feature type="compositionally biased region" description="Low complexity" evidence="1">
    <location>
        <begin position="318"/>
        <end position="330"/>
    </location>
</feature>
<feature type="region of interest" description="Disordered" evidence="1">
    <location>
        <begin position="454"/>
        <end position="513"/>
    </location>
</feature>
<feature type="compositionally biased region" description="Pro residues" evidence="1">
    <location>
        <begin position="230"/>
        <end position="243"/>
    </location>
</feature>
<gene>
    <name evidence="3" type="primary">LOC117641127</name>
</gene>